<feature type="region of interest" description="Disordered" evidence="1">
    <location>
        <begin position="1"/>
        <end position="29"/>
    </location>
</feature>
<feature type="transmembrane region" description="Helical" evidence="2">
    <location>
        <begin position="126"/>
        <end position="143"/>
    </location>
</feature>
<dbReference type="RefSeq" id="WP_188779336.1">
    <property type="nucleotide sequence ID" value="NZ_BMKQ01000001.1"/>
</dbReference>
<dbReference type="PANTHER" id="PTHR37312:SF1">
    <property type="entry name" value="MEMBRANE-BOUND ACYLTRANSFERASE YKRP-RELATED"/>
    <property type="match status" value="1"/>
</dbReference>
<evidence type="ECO:0000313" key="5">
    <source>
        <dbReference type="Proteomes" id="UP000649179"/>
    </source>
</evidence>
<organism evidence="4 5">
    <name type="scientific">Marmoricola endophyticus</name>
    <dbReference type="NCBI Taxonomy" id="2040280"/>
    <lineage>
        <taxon>Bacteria</taxon>
        <taxon>Bacillati</taxon>
        <taxon>Actinomycetota</taxon>
        <taxon>Actinomycetes</taxon>
        <taxon>Propionibacteriales</taxon>
        <taxon>Nocardioidaceae</taxon>
        <taxon>Marmoricola</taxon>
    </lineage>
</organism>
<sequence>MPTTTLPAPSATTTRTPAQSAAEAPAKPSRDPFFDNAKFLLVALVVVGHSWTLVPSDSTVSWVYRFLYAWHVPAFVLVTGYLSRSMTWSPKRLRSLFTTVVVPYVLFEGLLALFRTQVGGEDLEKLWINPHWPMWYLAALFFWRLATPVFTRMPAAAALGTALVISLVGGIIAPSDTLDISRTLGLLPFFVLGLTLRREHLALLRHRVARAAGGIFLVVLLLAVPLTSAVPTEWLYYRTPYAELGVSPAVGVGVRALLLVVGLLGAASFLALVPTRRTWFSVLGAASLVVYLFHGFAVKSVALTGFPGWAGDHVPAALLLTSLTSFGVAVLLSQPKVAARLNHVVDPVGSLDRLDHATPSSELERLRRHSVVPRTGIGR</sequence>
<dbReference type="Proteomes" id="UP000649179">
    <property type="component" value="Unassembled WGS sequence"/>
</dbReference>
<gene>
    <name evidence="4" type="ORF">GCM10011519_16370</name>
</gene>
<reference evidence="4" key="1">
    <citation type="journal article" date="2014" name="Int. J. Syst. Evol. Microbiol.">
        <title>Complete genome sequence of Corynebacterium casei LMG S-19264T (=DSM 44701T), isolated from a smear-ripened cheese.</title>
        <authorList>
            <consortium name="US DOE Joint Genome Institute (JGI-PGF)"/>
            <person name="Walter F."/>
            <person name="Albersmeier A."/>
            <person name="Kalinowski J."/>
            <person name="Ruckert C."/>
        </authorList>
    </citation>
    <scope>NUCLEOTIDE SEQUENCE</scope>
    <source>
        <strain evidence="4">CGMCC 1.16067</strain>
    </source>
</reference>
<proteinExistence type="predicted"/>
<evidence type="ECO:0000256" key="2">
    <source>
        <dbReference type="SAM" id="Phobius"/>
    </source>
</evidence>
<comment type="caution">
    <text evidence="4">The sequence shown here is derived from an EMBL/GenBank/DDBJ whole genome shotgun (WGS) entry which is preliminary data.</text>
</comment>
<feature type="transmembrane region" description="Helical" evidence="2">
    <location>
        <begin position="66"/>
        <end position="83"/>
    </location>
</feature>
<feature type="transmembrane region" description="Helical" evidence="2">
    <location>
        <begin position="314"/>
        <end position="332"/>
    </location>
</feature>
<feature type="transmembrane region" description="Helical" evidence="2">
    <location>
        <begin position="180"/>
        <end position="196"/>
    </location>
</feature>
<feature type="transmembrane region" description="Helical" evidence="2">
    <location>
        <begin position="95"/>
        <end position="114"/>
    </location>
</feature>
<feature type="transmembrane region" description="Helical" evidence="2">
    <location>
        <begin position="208"/>
        <end position="230"/>
    </location>
</feature>
<evidence type="ECO:0000259" key="3">
    <source>
        <dbReference type="Pfam" id="PF01757"/>
    </source>
</evidence>
<name>A0A917BH81_9ACTN</name>
<keyword evidence="2" id="KW-0812">Transmembrane</keyword>
<feature type="transmembrane region" description="Helical" evidence="2">
    <location>
        <begin position="155"/>
        <end position="174"/>
    </location>
</feature>
<keyword evidence="2" id="KW-1133">Transmembrane helix</keyword>
<dbReference type="InterPro" id="IPR052734">
    <property type="entry name" value="Nod_factor_acetyltransferase"/>
</dbReference>
<feature type="compositionally biased region" description="Low complexity" evidence="1">
    <location>
        <begin position="1"/>
        <end position="22"/>
    </location>
</feature>
<dbReference type="Pfam" id="PF01757">
    <property type="entry name" value="Acyl_transf_3"/>
    <property type="match status" value="1"/>
</dbReference>
<dbReference type="InterPro" id="IPR002656">
    <property type="entry name" value="Acyl_transf_3_dom"/>
</dbReference>
<accession>A0A917BH81</accession>
<reference evidence="4" key="2">
    <citation type="submission" date="2020-09" db="EMBL/GenBank/DDBJ databases">
        <authorList>
            <person name="Sun Q."/>
            <person name="Zhou Y."/>
        </authorList>
    </citation>
    <scope>NUCLEOTIDE SEQUENCE</scope>
    <source>
        <strain evidence="4">CGMCC 1.16067</strain>
    </source>
</reference>
<keyword evidence="2" id="KW-0472">Membrane</keyword>
<dbReference type="EMBL" id="BMKQ01000001">
    <property type="protein sequence ID" value="GGF43212.1"/>
    <property type="molecule type" value="Genomic_DNA"/>
</dbReference>
<feature type="transmembrane region" description="Helical" evidence="2">
    <location>
        <begin position="250"/>
        <end position="273"/>
    </location>
</feature>
<evidence type="ECO:0000313" key="4">
    <source>
        <dbReference type="EMBL" id="GGF43212.1"/>
    </source>
</evidence>
<dbReference type="GO" id="GO:0016747">
    <property type="term" value="F:acyltransferase activity, transferring groups other than amino-acyl groups"/>
    <property type="evidence" value="ECO:0007669"/>
    <property type="project" value="InterPro"/>
</dbReference>
<feature type="domain" description="Acyltransferase 3" evidence="3">
    <location>
        <begin position="32"/>
        <end position="332"/>
    </location>
</feature>
<dbReference type="AlphaFoldDB" id="A0A917BH81"/>
<feature type="transmembrane region" description="Helical" evidence="2">
    <location>
        <begin position="280"/>
        <end position="302"/>
    </location>
</feature>
<evidence type="ECO:0000256" key="1">
    <source>
        <dbReference type="SAM" id="MobiDB-lite"/>
    </source>
</evidence>
<protein>
    <submittedName>
        <fullName evidence="4">Membrane protein</fullName>
    </submittedName>
</protein>
<dbReference type="PANTHER" id="PTHR37312">
    <property type="entry name" value="MEMBRANE-BOUND ACYLTRANSFERASE YKRP-RELATED"/>
    <property type="match status" value="1"/>
</dbReference>
<keyword evidence="5" id="KW-1185">Reference proteome</keyword>